<name>A0A8H7E9D4_9EURO</name>
<dbReference type="GO" id="GO:0005737">
    <property type="term" value="C:cytoplasm"/>
    <property type="evidence" value="ECO:0007669"/>
    <property type="project" value="UniProtKB-SubCell"/>
</dbReference>
<evidence type="ECO:0000256" key="5">
    <source>
        <dbReference type="ARBA" id="ARBA00012388"/>
    </source>
</evidence>
<dbReference type="GO" id="GO:1990817">
    <property type="term" value="F:poly(A) RNA polymerase activity"/>
    <property type="evidence" value="ECO:0007669"/>
    <property type="project" value="UniProtKB-EC"/>
</dbReference>
<evidence type="ECO:0000259" key="11">
    <source>
        <dbReference type="Pfam" id="PF03828"/>
    </source>
</evidence>
<feature type="domain" description="PAP-associated" evidence="11">
    <location>
        <begin position="624"/>
        <end position="693"/>
    </location>
</feature>
<comment type="caution">
    <text evidence="13">The sequence shown here is derived from an EMBL/GenBank/DDBJ whole genome shotgun (WGS) entry which is preliminary data.</text>
</comment>
<dbReference type="Gene3D" id="3.30.460.10">
    <property type="entry name" value="Beta Polymerase, domain 2"/>
    <property type="match status" value="1"/>
</dbReference>
<evidence type="ECO:0000256" key="9">
    <source>
        <dbReference type="ARBA" id="ARBA00022842"/>
    </source>
</evidence>
<dbReference type="OrthoDB" id="407432at2759"/>
<evidence type="ECO:0000256" key="3">
    <source>
        <dbReference type="ARBA" id="ARBA00004496"/>
    </source>
</evidence>
<feature type="compositionally biased region" description="Pro residues" evidence="10">
    <location>
        <begin position="1"/>
        <end position="12"/>
    </location>
</feature>
<dbReference type="Pfam" id="PF03828">
    <property type="entry name" value="PAP_assoc"/>
    <property type="match status" value="1"/>
</dbReference>
<dbReference type="GO" id="GO:0046872">
    <property type="term" value="F:metal ion binding"/>
    <property type="evidence" value="ECO:0007669"/>
    <property type="project" value="UniProtKB-KW"/>
</dbReference>
<dbReference type="AlphaFoldDB" id="A0A8H7E9D4"/>
<feature type="region of interest" description="Disordered" evidence="10">
    <location>
        <begin position="1050"/>
        <end position="1093"/>
    </location>
</feature>
<keyword evidence="9" id="KW-0460">Magnesium</keyword>
<evidence type="ECO:0000313" key="14">
    <source>
        <dbReference type="Proteomes" id="UP000606974"/>
    </source>
</evidence>
<comment type="cofactor">
    <cofactor evidence="1">
        <name>Mn(2+)</name>
        <dbReference type="ChEBI" id="CHEBI:29035"/>
    </cofactor>
</comment>
<dbReference type="Pfam" id="PF22600">
    <property type="entry name" value="MTPAP-like_central"/>
    <property type="match status" value="1"/>
</dbReference>
<feature type="compositionally biased region" description="Polar residues" evidence="10">
    <location>
        <begin position="68"/>
        <end position="108"/>
    </location>
</feature>
<dbReference type="SUPFAM" id="SSF81301">
    <property type="entry name" value="Nucleotidyltransferase"/>
    <property type="match status" value="1"/>
</dbReference>
<comment type="cofactor">
    <cofactor evidence="2">
        <name>Mg(2+)</name>
        <dbReference type="ChEBI" id="CHEBI:18420"/>
    </cofactor>
</comment>
<evidence type="ECO:0000256" key="10">
    <source>
        <dbReference type="SAM" id="MobiDB-lite"/>
    </source>
</evidence>
<keyword evidence="7" id="KW-0808">Transferase</keyword>
<evidence type="ECO:0000259" key="12">
    <source>
        <dbReference type="Pfam" id="PF22600"/>
    </source>
</evidence>
<comment type="subcellular location">
    <subcellularLocation>
        <location evidence="3">Cytoplasm</location>
    </subcellularLocation>
</comment>
<dbReference type="EC" id="2.7.7.19" evidence="5"/>
<feature type="region of interest" description="Disordered" evidence="10">
    <location>
        <begin position="770"/>
        <end position="818"/>
    </location>
</feature>
<gene>
    <name evidence="13" type="ORF">GJ744_004189</name>
</gene>
<feature type="compositionally biased region" description="Polar residues" evidence="10">
    <location>
        <begin position="1070"/>
        <end position="1093"/>
    </location>
</feature>
<dbReference type="EMBL" id="JAACFV010000019">
    <property type="protein sequence ID" value="KAF7511601.1"/>
    <property type="molecule type" value="Genomic_DNA"/>
</dbReference>
<evidence type="ECO:0000256" key="2">
    <source>
        <dbReference type="ARBA" id="ARBA00001946"/>
    </source>
</evidence>
<feature type="compositionally biased region" description="Low complexity" evidence="10">
    <location>
        <begin position="23"/>
        <end position="34"/>
    </location>
</feature>
<evidence type="ECO:0000256" key="1">
    <source>
        <dbReference type="ARBA" id="ARBA00001936"/>
    </source>
</evidence>
<evidence type="ECO:0000256" key="6">
    <source>
        <dbReference type="ARBA" id="ARBA00022490"/>
    </source>
</evidence>
<keyword evidence="8" id="KW-0479">Metal-binding</keyword>
<organism evidence="13 14">
    <name type="scientific">Endocarpon pusillum</name>
    <dbReference type="NCBI Taxonomy" id="364733"/>
    <lineage>
        <taxon>Eukaryota</taxon>
        <taxon>Fungi</taxon>
        <taxon>Dikarya</taxon>
        <taxon>Ascomycota</taxon>
        <taxon>Pezizomycotina</taxon>
        <taxon>Eurotiomycetes</taxon>
        <taxon>Chaetothyriomycetidae</taxon>
        <taxon>Verrucariales</taxon>
        <taxon>Verrucariaceae</taxon>
        <taxon>Endocarpon</taxon>
    </lineage>
</organism>
<dbReference type="PANTHER" id="PTHR12271">
    <property type="entry name" value="POLY A POLYMERASE CID PAP -RELATED"/>
    <property type="match status" value="1"/>
</dbReference>
<keyword evidence="14" id="KW-1185">Reference proteome</keyword>
<feature type="region of interest" description="Disordered" evidence="10">
    <location>
        <begin position="886"/>
        <end position="910"/>
    </location>
</feature>
<dbReference type="GO" id="GO:0010605">
    <property type="term" value="P:negative regulation of macromolecule metabolic process"/>
    <property type="evidence" value="ECO:0007669"/>
    <property type="project" value="UniProtKB-ARBA"/>
</dbReference>
<protein>
    <recommendedName>
        <fullName evidence="5">polynucleotide adenylyltransferase</fullName>
        <ecNumber evidence="5">2.7.7.19</ecNumber>
    </recommendedName>
</protein>
<feature type="compositionally biased region" description="Pro residues" evidence="10">
    <location>
        <begin position="115"/>
        <end position="135"/>
    </location>
</feature>
<feature type="compositionally biased region" description="Basic and acidic residues" evidence="10">
    <location>
        <begin position="886"/>
        <end position="906"/>
    </location>
</feature>
<evidence type="ECO:0000256" key="7">
    <source>
        <dbReference type="ARBA" id="ARBA00022679"/>
    </source>
</evidence>
<evidence type="ECO:0000256" key="8">
    <source>
        <dbReference type="ARBA" id="ARBA00022723"/>
    </source>
</evidence>
<dbReference type="InterPro" id="IPR054708">
    <property type="entry name" value="MTPAP-like_central"/>
</dbReference>
<accession>A0A8H7E9D4</accession>
<feature type="compositionally biased region" description="Basic and acidic residues" evidence="10">
    <location>
        <begin position="770"/>
        <end position="793"/>
    </location>
</feature>
<feature type="region of interest" description="Disordered" evidence="10">
    <location>
        <begin position="1"/>
        <end position="136"/>
    </location>
</feature>
<dbReference type="Proteomes" id="UP000606974">
    <property type="component" value="Unassembled WGS sequence"/>
</dbReference>
<sequence length="1257" mass="141635">MDQPRAEPPNNFPPLVQRQLETAAQQVHSSQASANRGQQQHYHPDQRNVAYHGPPRRGNYPNRGRPRTSQLVQPFHQHPTNQQPFQNRRGQRSRGLSHQAQPLFTRQDQAAVAGPHPPTFPSPNAPSTFQPPPHHPPIDSHLATTVSSDCSFSITGVPSDTSQHRLASEAFPTLGSHQFASKDLSQPTNNPSHLRLEHQNSATSQYAPQMSVDTARRFFERASTGAYRGNANYSHVPQRSGPKVGVPTFMTDQNSPARGIATQPRLYNPGTDRRLCDPNSHSQADVHRQCQYLSFLADRETNKQLNSKELLEKEAFRKRLEKIVQKLVADYAKDHVTINPKNVRLKCYGSLASGFAVPGSDMDLLLIFPKDQGPVGPIEVESRRIIEKSLLDLGYGARLLTKTRVPILRVCQNPNPELLASLRKERERWEEETALEEKERTLLASGLDPNRLPSDITEEMSDAATVTFAELDAEPSIIPLPPSPVRAHANLEYTSDVGIQCDINFSNYVAIHNTTLLRCYCKCDPRVRPMGLFVKEWSKARKINTPYHGTLSSYGYIMMVLHYLMNIAQPPVIPNLQHLAKNEDAWNNKTNIELFEGFDVRFIQDEDMLERRAQAGQMTKNRESLGSLLRGFFRYYTDSRGFHWVNDVISIRTQGGLLTKKSKEWTEAKRAGKDNSIRLRYLFAIEDPFETDHNIARTVGHSGIVAIRDEFRRAWDVLSKIKYAEGRWVWYTDQGGEGEDLFAKADDRGDLLRQDQDYYKEKMRKLREMDKRREAELKSADNDKSASVEKPDGRCSVPSHPSGPQGKANACGPRSNTSRPRLINSGCVLQDFPIRKMRNLQREMVPATEEGVNQENKANPQIVKSTSKHDDVSKWIESTAAASHRTEINVESNREKKSEATVDRKSSPNLTEIKQKILDVVGPPQKRPLKSSVSPTGPKVQSTFHTGHVASVCAMNDTNRYPTIDPKNPLSAWDVRNRNGRWLTWRDEKIREGSWRNPILKDPGLRDLDLRYPYDAARELPDFEQQHRIANVRAKRNQYFQQKKVNEDFTKVDAPPGSQIIESARKDSAISMSKSRTSVGPKSKSRPQSGLHNQGIECTSAQQRDIQKAPSTSAFTLALSSDNPEVIPDTELEVGHILEQALLPTCGPDPHDYRHDFPIPAALDFEFDPAQLRDLGIIAKGGSGCARDIMEQQYGAYDYDGFRNVELSNEWGGGGRMGELVTDSGEVPIVDFSSPEAMPYVQRGDEEGLMKELPADW</sequence>
<dbReference type="GO" id="GO:0050265">
    <property type="term" value="F:RNA uridylyltransferase activity"/>
    <property type="evidence" value="ECO:0007669"/>
    <property type="project" value="TreeGrafter"/>
</dbReference>
<feature type="region of interest" description="Disordered" evidence="10">
    <location>
        <begin position="923"/>
        <end position="942"/>
    </location>
</feature>
<keyword evidence="6" id="KW-0963">Cytoplasm</keyword>
<feature type="compositionally biased region" description="Polar residues" evidence="10">
    <location>
        <begin position="931"/>
        <end position="942"/>
    </location>
</feature>
<comment type="similarity">
    <text evidence="4">Belongs to the DNA polymerase type-B-like family.</text>
</comment>
<evidence type="ECO:0000313" key="13">
    <source>
        <dbReference type="EMBL" id="KAF7511601.1"/>
    </source>
</evidence>
<dbReference type="PANTHER" id="PTHR12271:SF40">
    <property type="entry name" value="POLY(A) RNA POLYMERASE GLD2"/>
    <property type="match status" value="1"/>
</dbReference>
<dbReference type="InterPro" id="IPR002058">
    <property type="entry name" value="PAP_assoc"/>
</dbReference>
<dbReference type="GO" id="GO:0031123">
    <property type="term" value="P:RNA 3'-end processing"/>
    <property type="evidence" value="ECO:0007669"/>
    <property type="project" value="TreeGrafter"/>
</dbReference>
<dbReference type="SUPFAM" id="SSF81631">
    <property type="entry name" value="PAP/OAS1 substrate-binding domain"/>
    <property type="match status" value="1"/>
</dbReference>
<dbReference type="Gene3D" id="1.10.1410.10">
    <property type="match status" value="1"/>
</dbReference>
<proteinExistence type="inferred from homology"/>
<evidence type="ECO:0000256" key="4">
    <source>
        <dbReference type="ARBA" id="ARBA00008593"/>
    </source>
</evidence>
<feature type="domain" description="Poly(A) RNA polymerase mitochondrial-like central palm" evidence="12">
    <location>
        <begin position="300"/>
        <end position="413"/>
    </location>
</feature>
<dbReference type="InterPro" id="IPR043519">
    <property type="entry name" value="NT_sf"/>
</dbReference>
<reference evidence="13" key="1">
    <citation type="submission" date="2020-02" db="EMBL/GenBank/DDBJ databases">
        <authorList>
            <person name="Palmer J.M."/>
        </authorList>
    </citation>
    <scope>NUCLEOTIDE SEQUENCE</scope>
    <source>
        <strain evidence="13">EPUS1.4</strain>
        <tissue evidence="13">Thallus</tissue>
    </source>
</reference>